<comment type="subcellular location">
    <subcellularLocation>
        <location evidence="6">Cytoplasm</location>
    </subcellularLocation>
</comment>
<keyword evidence="8" id="KW-1185">Reference proteome</keyword>
<dbReference type="HAMAP" id="MF_00337">
    <property type="entry name" value="Exonuc_7_S"/>
    <property type="match status" value="1"/>
</dbReference>
<organism evidence="7 8">
    <name type="scientific">Legionella geestiana</name>
    <dbReference type="NCBI Taxonomy" id="45065"/>
    <lineage>
        <taxon>Bacteria</taxon>
        <taxon>Pseudomonadati</taxon>
        <taxon>Pseudomonadota</taxon>
        <taxon>Gammaproteobacteria</taxon>
        <taxon>Legionellales</taxon>
        <taxon>Legionellaceae</taxon>
        <taxon>Legionella</taxon>
    </lineage>
</organism>
<reference evidence="7 8" key="1">
    <citation type="submission" date="2015-11" db="EMBL/GenBank/DDBJ databases">
        <title>Genomic analysis of 38 Legionella species identifies large and diverse effector repertoires.</title>
        <authorList>
            <person name="Burstein D."/>
            <person name="Amaro F."/>
            <person name="Zusman T."/>
            <person name="Lifshitz Z."/>
            <person name="Cohen O."/>
            <person name="Gilbert J.A."/>
            <person name="Pupko T."/>
            <person name="Shuman H.A."/>
            <person name="Segal G."/>
        </authorList>
    </citation>
    <scope>NUCLEOTIDE SEQUENCE [LARGE SCALE GENOMIC DNA]</scope>
    <source>
        <strain evidence="7 8">ATCC 49504</strain>
    </source>
</reference>
<comment type="function">
    <text evidence="6">Bidirectionally degrades single-stranded DNA into large acid-insoluble oligonucleotides, which are then degraded further into small acid-soluble oligonucleotides.</text>
</comment>
<evidence type="ECO:0000256" key="3">
    <source>
        <dbReference type="ARBA" id="ARBA00022722"/>
    </source>
</evidence>
<dbReference type="Proteomes" id="UP000054785">
    <property type="component" value="Unassembled WGS sequence"/>
</dbReference>
<dbReference type="GO" id="GO:0008855">
    <property type="term" value="F:exodeoxyribonuclease VII activity"/>
    <property type="evidence" value="ECO:0007669"/>
    <property type="project" value="UniProtKB-UniRule"/>
</dbReference>
<evidence type="ECO:0000313" key="8">
    <source>
        <dbReference type="Proteomes" id="UP000054785"/>
    </source>
</evidence>
<evidence type="ECO:0000256" key="4">
    <source>
        <dbReference type="ARBA" id="ARBA00022801"/>
    </source>
</evidence>
<evidence type="ECO:0000256" key="1">
    <source>
        <dbReference type="ARBA" id="ARBA00009998"/>
    </source>
</evidence>
<protein>
    <recommendedName>
        <fullName evidence="6">Exodeoxyribonuclease 7 small subunit</fullName>
        <ecNumber evidence="6">3.1.11.6</ecNumber>
    </recommendedName>
    <alternativeName>
        <fullName evidence="6">Exodeoxyribonuclease VII small subunit</fullName>
        <shortName evidence="6">Exonuclease VII small subunit</shortName>
    </alternativeName>
</protein>
<dbReference type="STRING" id="45065.Lgee_1460"/>
<comment type="subunit">
    <text evidence="6">Heterooligomer composed of large and small subunits.</text>
</comment>
<dbReference type="OrthoDB" id="9801128at2"/>
<dbReference type="InterPro" id="IPR037004">
    <property type="entry name" value="Exonuc_VII_ssu_sf"/>
</dbReference>
<evidence type="ECO:0000256" key="6">
    <source>
        <dbReference type="HAMAP-Rule" id="MF_00337"/>
    </source>
</evidence>
<dbReference type="InterPro" id="IPR003761">
    <property type="entry name" value="Exonuc_VII_S"/>
</dbReference>
<name>A0A0W0TSQ0_9GAMM</name>
<dbReference type="PATRIC" id="fig|45065.4.peg.1580"/>
<dbReference type="GO" id="GO:0005829">
    <property type="term" value="C:cytosol"/>
    <property type="evidence" value="ECO:0007669"/>
    <property type="project" value="TreeGrafter"/>
</dbReference>
<comment type="catalytic activity">
    <reaction evidence="6">
        <text>Exonucleolytic cleavage in either 5'- to 3'- or 3'- to 5'-direction to yield nucleoside 5'-phosphates.</text>
        <dbReference type="EC" id="3.1.11.6"/>
    </reaction>
</comment>
<evidence type="ECO:0000256" key="2">
    <source>
        <dbReference type="ARBA" id="ARBA00022490"/>
    </source>
</evidence>
<comment type="caution">
    <text evidence="7">The sequence shown here is derived from an EMBL/GenBank/DDBJ whole genome shotgun (WGS) entry which is preliminary data.</text>
</comment>
<dbReference type="GO" id="GO:0009318">
    <property type="term" value="C:exodeoxyribonuclease VII complex"/>
    <property type="evidence" value="ECO:0007669"/>
    <property type="project" value="UniProtKB-UniRule"/>
</dbReference>
<evidence type="ECO:0000256" key="5">
    <source>
        <dbReference type="ARBA" id="ARBA00022839"/>
    </source>
</evidence>
<dbReference type="RefSeq" id="WP_028386815.1">
    <property type="nucleotide sequence ID" value="NZ_CAAAHN010000029.1"/>
</dbReference>
<dbReference type="NCBIfam" id="NF002140">
    <property type="entry name" value="PRK00977.1-4"/>
    <property type="match status" value="1"/>
</dbReference>
<dbReference type="SUPFAM" id="SSF116842">
    <property type="entry name" value="XseB-like"/>
    <property type="match status" value="1"/>
</dbReference>
<dbReference type="EC" id="3.1.11.6" evidence="6"/>
<dbReference type="EMBL" id="LNYC01000056">
    <property type="protein sequence ID" value="KTC98771.1"/>
    <property type="molecule type" value="Genomic_DNA"/>
</dbReference>
<proteinExistence type="inferred from homology"/>
<dbReference type="PIRSF" id="PIRSF006488">
    <property type="entry name" value="Exonuc_VII_S"/>
    <property type="match status" value="1"/>
</dbReference>
<dbReference type="Gene3D" id="1.10.287.1040">
    <property type="entry name" value="Exonuclease VII, small subunit"/>
    <property type="match status" value="1"/>
</dbReference>
<sequence length="72" mass="7849">MSKPVPFEKSIAELETIVNLLEKGDLALEESLKQFEKGILLARKCEEVLREAEQKVELLAATALPGAGEPDA</sequence>
<dbReference type="AlphaFoldDB" id="A0A0W0TSQ0"/>
<keyword evidence="5 6" id="KW-0269">Exonuclease</keyword>
<gene>
    <name evidence="6 7" type="primary">xseB</name>
    <name evidence="7" type="ORF">Lgee_1460</name>
</gene>
<keyword evidence="3 6" id="KW-0540">Nuclease</keyword>
<dbReference type="Pfam" id="PF02609">
    <property type="entry name" value="Exonuc_VII_S"/>
    <property type="match status" value="1"/>
</dbReference>
<evidence type="ECO:0000313" key="7">
    <source>
        <dbReference type="EMBL" id="KTC98771.1"/>
    </source>
</evidence>
<keyword evidence="4 6" id="KW-0378">Hydrolase</keyword>
<comment type="similarity">
    <text evidence="1 6">Belongs to the XseB family.</text>
</comment>
<keyword evidence="2 6" id="KW-0963">Cytoplasm</keyword>
<dbReference type="PANTHER" id="PTHR34137:SF1">
    <property type="entry name" value="EXODEOXYRIBONUCLEASE 7 SMALL SUBUNIT"/>
    <property type="match status" value="1"/>
</dbReference>
<dbReference type="NCBIfam" id="TIGR01280">
    <property type="entry name" value="xseB"/>
    <property type="match status" value="1"/>
</dbReference>
<dbReference type="PANTHER" id="PTHR34137">
    <property type="entry name" value="EXODEOXYRIBONUCLEASE 7 SMALL SUBUNIT"/>
    <property type="match status" value="1"/>
</dbReference>
<accession>A0A0W0TSQ0</accession>
<dbReference type="GO" id="GO:0006308">
    <property type="term" value="P:DNA catabolic process"/>
    <property type="evidence" value="ECO:0007669"/>
    <property type="project" value="UniProtKB-UniRule"/>
</dbReference>